<dbReference type="PANTHER" id="PTHR20854">
    <property type="entry name" value="INOSITOL MONOPHOSPHATASE"/>
    <property type="match status" value="1"/>
</dbReference>
<evidence type="ECO:0000313" key="7">
    <source>
        <dbReference type="Proteomes" id="UP001597371"/>
    </source>
</evidence>
<evidence type="ECO:0000256" key="3">
    <source>
        <dbReference type="ARBA" id="ARBA00022801"/>
    </source>
</evidence>
<comment type="caution">
    <text evidence="6">The sequence shown here is derived from an EMBL/GenBank/DDBJ whole genome shotgun (WGS) entry which is preliminary data.</text>
</comment>
<feature type="region of interest" description="Disordered" evidence="5">
    <location>
        <begin position="259"/>
        <end position="282"/>
    </location>
</feature>
<dbReference type="EMBL" id="JBHUIJ010000005">
    <property type="protein sequence ID" value="MFD2236769.1"/>
    <property type="molecule type" value="Genomic_DNA"/>
</dbReference>
<evidence type="ECO:0000256" key="4">
    <source>
        <dbReference type="ARBA" id="ARBA00022842"/>
    </source>
</evidence>
<evidence type="ECO:0000313" key="6">
    <source>
        <dbReference type="EMBL" id="MFD2236769.1"/>
    </source>
</evidence>
<dbReference type="EC" id="3.1.3.7" evidence="6"/>
<evidence type="ECO:0000256" key="5">
    <source>
        <dbReference type="SAM" id="MobiDB-lite"/>
    </source>
</evidence>
<evidence type="ECO:0000256" key="2">
    <source>
        <dbReference type="ARBA" id="ARBA00022723"/>
    </source>
</evidence>
<keyword evidence="7" id="KW-1185">Reference proteome</keyword>
<dbReference type="InterPro" id="IPR020583">
    <property type="entry name" value="Inositol_monoP_metal-BS"/>
</dbReference>
<dbReference type="PRINTS" id="PR00377">
    <property type="entry name" value="IMPHPHTASES"/>
</dbReference>
<dbReference type="Gene3D" id="3.40.190.80">
    <property type="match status" value="1"/>
</dbReference>
<accession>A0ABW5CHL3</accession>
<dbReference type="InterPro" id="IPR020550">
    <property type="entry name" value="Inositol_monophosphatase_CS"/>
</dbReference>
<keyword evidence="3 6" id="KW-0378">Hydrolase</keyword>
<keyword evidence="4" id="KW-0460">Magnesium</keyword>
<dbReference type="Proteomes" id="UP001597371">
    <property type="component" value="Unassembled WGS sequence"/>
</dbReference>
<sequence>MSAYAADLALLTRAAREAGTIAMSYFRRDPQVFWKEGNSPVSEADLAVDGFLRDFLLSARARYGWVSEETASEPAYEGENRFFVIDPIDGTRSFLRGEATWCVSLAVVENGRPVVGVIDVPVAAQVFTATADGPAMLNRQPFDMRVPEGPLRVSLPDRVRRSLSPEVAGELDIRESLPSLAYRLALVASGRFDGTIVQPRANDWDIAAADLLLHRSGGALLTAEGKQHLYKLHPRRHGLLVAGADHALDRLRAVAATLEGDAPVRRPDPTKGHDEHGRDKRR</sequence>
<dbReference type="PANTHER" id="PTHR20854:SF4">
    <property type="entry name" value="INOSITOL-1-MONOPHOSPHATASE-RELATED"/>
    <property type="match status" value="1"/>
</dbReference>
<evidence type="ECO:0000256" key="1">
    <source>
        <dbReference type="ARBA" id="ARBA00009759"/>
    </source>
</evidence>
<organism evidence="6 7">
    <name type="scientific">Aureimonas populi</name>
    <dbReference type="NCBI Taxonomy" id="1701758"/>
    <lineage>
        <taxon>Bacteria</taxon>
        <taxon>Pseudomonadati</taxon>
        <taxon>Pseudomonadota</taxon>
        <taxon>Alphaproteobacteria</taxon>
        <taxon>Hyphomicrobiales</taxon>
        <taxon>Aurantimonadaceae</taxon>
        <taxon>Aureimonas</taxon>
    </lineage>
</organism>
<dbReference type="CDD" id="cd01638">
    <property type="entry name" value="CysQ"/>
    <property type="match status" value="1"/>
</dbReference>
<dbReference type="SUPFAM" id="SSF56655">
    <property type="entry name" value="Carbohydrate phosphatase"/>
    <property type="match status" value="1"/>
</dbReference>
<feature type="compositionally biased region" description="Basic and acidic residues" evidence="5">
    <location>
        <begin position="262"/>
        <end position="282"/>
    </location>
</feature>
<dbReference type="PROSITE" id="PS00630">
    <property type="entry name" value="IMP_2"/>
    <property type="match status" value="1"/>
</dbReference>
<dbReference type="GO" id="GO:0008441">
    <property type="term" value="F:3'(2'),5'-bisphosphate nucleotidase activity"/>
    <property type="evidence" value="ECO:0007669"/>
    <property type="project" value="UniProtKB-EC"/>
</dbReference>
<comment type="similarity">
    <text evidence="1">Belongs to the inositol monophosphatase superfamily.</text>
</comment>
<protein>
    <submittedName>
        <fullName evidence="6">3'(2'),5'-bisphosphate nucleotidase CysQ</fullName>
        <ecNumber evidence="6">3.1.3.7</ecNumber>
    </submittedName>
</protein>
<gene>
    <name evidence="6" type="ORF">ACFSKQ_04735</name>
</gene>
<name>A0ABW5CHL3_9HYPH</name>
<proteinExistence type="inferred from homology"/>
<dbReference type="RefSeq" id="WP_245195723.1">
    <property type="nucleotide sequence ID" value="NZ_CP072611.1"/>
</dbReference>
<reference evidence="7" key="1">
    <citation type="journal article" date="2019" name="Int. J. Syst. Evol. Microbiol.">
        <title>The Global Catalogue of Microorganisms (GCM) 10K type strain sequencing project: providing services to taxonomists for standard genome sequencing and annotation.</title>
        <authorList>
            <consortium name="The Broad Institute Genomics Platform"/>
            <consortium name="The Broad Institute Genome Sequencing Center for Infectious Disease"/>
            <person name="Wu L."/>
            <person name="Ma J."/>
        </authorList>
    </citation>
    <scope>NUCLEOTIDE SEQUENCE [LARGE SCALE GENOMIC DNA]</scope>
    <source>
        <strain evidence="7">ZS-35-S2</strain>
    </source>
</reference>
<dbReference type="PROSITE" id="PS00629">
    <property type="entry name" value="IMP_1"/>
    <property type="match status" value="1"/>
</dbReference>
<dbReference type="Gene3D" id="3.30.540.10">
    <property type="entry name" value="Fructose-1,6-Bisphosphatase, subunit A, domain 1"/>
    <property type="match status" value="1"/>
</dbReference>
<dbReference type="InterPro" id="IPR000760">
    <property type="entry name" value="Inositol_monophosphatase-like"/>
</dbReference>
<dbReference type="Pfam" id="PF00459">
    <property type="entry name" value="Inositol_P"/>
    <property type="match status" value="1"/>
</dbReference>
<keyword evidence="2" id="KW-0479">Metal-binding</keyword>